<dbReference type="SMART" id="SM00060">
    <property type="entry name" value="FN3"/>
    <property type="match status" value="1"/>
</dbReference>
<feature type="compositionally biased region" description="Basic and acidic residues" evidence="2">
    <location>
        <begin position="421"/>
        <end position="430"/>
    </location>
</feature>
<dbReference type="SUPFAM" id="SSF49265">
    <property type="entry name" value="Fibronectin type III"/>
    <property type="match status" value="1"/>
</dbReference>
<dbReference type="GO" id="GO:0005667">
    <property type="term" value="C:transcription regulator complex"/>
    <property type="evidence" value="ECO:0007669"/>
    <property type="project" value="TreeGrafter"/>
</dbReference>
<feature type="region of interest" description="Disordered" evidence="2">
    <location>
        <begin position="26"/>
        <end position="72"/>
    </location>
</feature>
<dbReference type="InterPro" id="IPR013783">
    <property type="entry name" value="Ig-like_fold"/>
</dbReference>
<protein>
    <recommendedName>
        <fullName evidence="3">Fibronectin type-III domain-containing protein</fullName>
    </recommendedName>
</protein>
<dbReference type="InterPro" id="IPR056565">
    <property type="entry name" value="Fn3_ATF7IP"/>
</dbReference>
<feature type="region of interest" description="Disordered" evidence="2">
    <location>
        <begin position="321"/>
        <end position="441"/>
    </location>
</feature>
<name>A0AAV7XDB4_9NEOP</name>
<feature type="region of interest" description="Disordered" evidence="2">
    <location>
        <begin position="1043"/>
        <end position="1076"/>
    </location>
</feature>
<dbReference type="Gene3D" id="2.60.40.10">
    <property type="entry name" value="Immunoglobulins"/>
    <property type="match status" value="1"/>
</dbReference>
<feature type="compositionally biased region" description="Polar residues" evidence="2">
    <location>
        <begin position="510"/>
        <end position="525"/>
    </location>
</feature>
<dbReference type="InterPro" id="IPR003961">
    <property type="entry name" value="FN3_dom"/>
</dbReference>
<dbReference type="CDD" id="cd00063">
    <property type="entry name" value="FN3"/>
    <property type="match status" value="1"/>
</dbReference>
<feature type="compositionally biased region" description="Polar residues" evidence="2">
    <location>
        <begin position="167"/>
        <end position="188"/>
    </location>
</feature>
<feature type="compositionally biased region" description="Basic and acidic residues" evidence="2">
    <location>
        <begin position="656"/>
        <end position="674"/>
    </location>
</feature>
<feature type="region of interest" description="Disordered" evidence="2">
    <location>
        <begin position="545"/>
        <end position="894"/>
    </location>
</feature>
<keyword evidence="5" id="KW-1185">Reference proteome</keyword>
<feature type="compositionally biased region" description="Basic and acidic residues" evidence="2">
    <location>
        <begin position="830"/>
        <end position="841"/>
    </location>
</feature>
<feature type="compositionally biased region" description="Polar residues" evidence="2">
    <location>
        <begin position="775"/>
        <end position="799"/>
    </location>
</feature>
<dbReference type="InterPro" id="IPR036116">
    <property type="entry name" value="FN3_sf"/>
</dbReference>
<feature type="compositionally biased region" description="Basic and acidic residues" evidence="2">
    <location>
        <begin position="585"/>
        <end position="604"/>
    </location>
</feature>
<accession>A0AAV7XDB4</accession>
<feature type="region of interest" description="Disordered" evidence="2">
    <location>
        <begin position="124"/>
        <end position="220"/>
    </location>
</feature>
<dbReference type="GO" id="GO:0005634">
    <property type="term" value="C:nucleus"/>
    <property type="evidence" value="ECO:0007669"/>
    <property type="project" value="TreeGrafter"/>
</dbReference>
<feature type="region of interest" description="Disordered" evidence="2">
    <location>
        <begin position="1140"/>
        <end position="1164"/>
    </location>
</feature>
<proteinExistence type="predicted"/>
<feature type="coiled-coil region" evidence="1">
    <location>
        <begin position="964"/>
        <end position="998"/>
    </location>
</feature>
<evidence type="ECO:0000313" key="4">
    <source>
        <dbReference type="EMBL" id="KAJ1522655.1"/>
    </source>
</evidence>
<keyword evidence="1" id="KW-0175">Coiled coil</keyword>
<feature type="compositionally biased region" description="Polar residues" evidence="2">
    <location>
        <begin position="344"/>
        <end position="353"/>
    </location>
</feature>
<dbReference type="InterPro" id="IPR026085">
    <property type="entry name" value="ATF7-int"/>
</dbReference>
<feature type="compositionally biased region" description="Polar residues" evidence="2">
    <location>
        <begin position="545"/>
        <end position="560"/>
    </location>
</feature>
<dbReference type="EMBL" id="JAPTSV010000011">
    <property type="protein sequence ID" value="KAJ1522653.1"/>
    <property type="molecule type" value="Genomic_DNA"/>
</dbReference>
<dbReference type="EMBL" id="JAPTSV010000011">
    <property type="protein sequence ID" value="KAJ1522655.1"/>
    <property type="molecule type" value="Genomic_DNA"/>
</dbReference>
<evidence type="ECO:0000256" key="2">
    <source>
        <dbReference type="SAM" id="MobiDB-lite"/>
    </source>
</evidence>
<feature type="compositionally biased region" description="Polar residues" evidence="2">
    <location>
        <begin position="845"/>
        <end position="862"/>
    </location>
</feature>
<feature type="compositionally biased region" description="Basic and acidic residues" evidence="2">
    <location>
        <begin position="138"/>
        <end position="155"/>
    </location>
</feature>
<feature type="compositionally biased region" description="Pro residues" evidence="2">
    <location>
        <begin position="1144"/>
        <end position="1155"/>
    </location>
</feature>
<feature type="compositionally biased region" description="Basic and acidic residues" evidence="2">
    <location>
        <begin position="634"/>
        <end position="646"/>
    </location>
</feature>
<reference evidence="4" key="1">
    <citation type="submission" date="2022-12" db="EMBL/GenBank/DDBJ databases">
        <title>Chromosome-level genome assembly of the bean flower thrips Megalurothrips usitatus.</title>
        <authorList>
            <person name="Ma L."/>
            <person name="Liu Q."/>
            <person name="Li H."/>
            <person name="Cai W."/>
        </authorList>
    </citation>
    <scope>NUCLEOTIDE SEQUENCE</scope>
    <source>
        <strain evidence="4">Cailab_2022a</strain>
    </source>
</reference>
<feature type="compositionally biased region" description="Polar residues" evidence="2">
    <location>
        <begin position="617"/>
        <end position="633"/>
    </location>
</feature>
<dbReference type="PANTHER" id="PTHR23210:SF26">
    <property type="entry name" value="ACTIVATING TRANSCRIPTION FACTOR 7-INTERACTING PROTEIN 1"/>
    <property type="match status" value="1"/>
</dbReference>
<feature type="compositionally biased region" description="Basic and acidic residues" evidence="2">
    <location>
        <begin position="209"/>
        <end position="220"/>
    </location>
</feature>
<dbReference type="Pfam" id="PF16794">
    <property type="entry name" value="fn3_4"/>
    <property type="match status" value="1"/>
</dbReference>
<comment type="caution">
    <text evidence="4">The sequence shown here is derived from an EMBL/GenBank/DDBJ whole genome shotgun (WGS) entry which is preliminary data.</text>
</comment>
<feature type="compositionally biased region" description="Basic and acidic residues" evidence="2">
    <location>
        <begin position="377"/>
        <end position="411"/>
    </location>
</feature>
<feature type="compositionally biased region" description="Basic and acidic residues" evidence="2">
    <location>
        <begin position="250"/>
        <end position="260"/>
    </location>
</feature>
<feature type="compositionally biased region" description="Polar residues" evidence="2">
    <location>
        <begin position="1043"/>
        <end position="1062"/>
    </location>
</feature>
<dbReference type="PANTHER" id="PTHR23210">
    <property type="entry name" value="ACTIVATING TRANSCRIPTION FACTOR 7 INTERACTING PROTEIN"/>
    <property type="match status" value="1"/>
</dbReference>
<feature type="region of interest" description="Disordered" evidence="2">
    <location>
        <begin position="480"/>
        <end position="532"/>
    </location>
</feature>
<dbReference type="Proteomes" id="UP001075354">
    <property type="component" value="Chromosome 11"/>
</dbReference>
<feature type="compositionally biased region" description="Basic and acidic residues" evidence="2">
    <location>
        <begin position="496"/>
        <end position="507"/>
    </location>
</feature>
<feature type="domain" description="Fibronectin type-III" evidence="3">
    <location>
        <begin position="1334"/>
        <end position="1436"/>
    </location>
</feature>
<feature type="region of interest" description="Disordered" evidence="2">
    <location>
        <begin position="236"/>
        <end position="303"/>
    </location>
</feature>
<dbReference type="GO" id="GO:0006355">
    <property type="term" value="P:regulation of DNA-templated transcription"/>
    <property type="evidence" value="ECO:0007669"/>
    <property type="project" value="TreeGrafter"/>
</dbReference>
<evidence type="ECO:0000313" key="5">
    <source>
        <dbReference type="Proteomes" id="UP001075354"/>
    </source>
</evidence>
<sequence>MKLTEEMDVEDVPKTKGDDVLVNKSLETGGIVGPPEGNSKSFTSIGQSGINGGNNETIINGNASPDSPSDVNAIGFEVESYGESDIPMPPTNCSDNKVVANISESNDCSKVNNGTSSNIEISSDIEKFDNENSNAEAEITHDSSHLSEEFELRLSDDEDGNDEISHSRNALSNNGEAVTSTTGDSTSKPRYFGQISKEEAETSESGSGDSKEKGKCDLEDTLENKIVREKTEDLCSGGRDTLENTGDGLKIADSDKHPSSLDEESMLLEGKDSKSETFLPDRAQEGVCEEVTSPGTSLKEPLGLSLEDKLEAELEAELAAEIIAAQKQDEDAKDPPCSSDKLPNDSQSASASVEDNVAVKSSSDDKDIKVSTSPPLSDERKVKVKQEVKREVEEKHKVEQSDVEIKQEVQDNKTANTLPGKAEKEVQIKEEPDDTSDEKVQFNDWKETFEAHENFDLLKEERQSDENLVRVKDDKEISVGVATSKKEENDHEEGDLDKSIRHCKEDVSVESVTSKNGSVAMTGTSAKEVENVSDVPNITADCASLKSSDADVTSEISENSDVCGIKDTAEEVEALEDNVPVPLAKDGDKDDEPKTVEQDLDREGILSVSNDLGCVSSEGSQNQESGDTGVNTSKSEDEGKRLEGRVVSEGSPLRLLSDERSTECDKEGADDSEKSPSNPQQISVPDVDKEIEDKEDLPNPALHAASEPDSPASGNDYDFPIAASREESDSSVSGDDCRGTIDDDFNTNCEKSPAIVSKTNTSADSVRVSGADKVLNSQFTDSNISVSPTFCDSTAQDSFSADDTDSQEYNMNSIAKGYNSDLSSRKRPLSHSEDDSCDSYRSKKFNQLSESNETSDASNSVSDIHHEGGHKRPADTLIDSESKKLRGSDDSYSKKFSSFSNISGINKNSSDLSIGKPVDLPFLRSLHGKTLSEMSRSDLEELVLQKVCEAITERSTVGELRVRCLTLERRQEKENEKFNKLRKQMTELSLVMKKYMEQQKLNKPAPPIKVTRSVGLQVFPCQGSHCHKAPVIKYVQPTAAVNATPTKPDTVPDPSSQKTPLKSPQPVGNVFTSSDPPALVPTGTQNACKVQTPTRPIASTPIRPAVTPQRVAVPPLCQIPGARPRLNIPSSVPSLSPQFIPIQPKQPTPNKPPTPQTSQSAVTTSLAVNDVEVIDIIDKGDQSKRTAEVQISPQQQQYQQKQAQNAAAQSLAGNTGMTVQLIPSQTLSTSTYPQLVVPPQNVRPRMILTSAAQATAVRGSMKLLVKANNVLFPLQTHGTTVPNGVVQQVFTNANANNRTTTVATVRPLQNTQVHPAPLPNLPSAQANNPAWKQVPPKPNLKIQHQNNGIVLSWNMALSPIYAEIDSYQLFAYQEGSAPPSASLWKKVGDVKALPLPMACTLTQFVEGHRYHFTVRAVDKHGRVGPFSQQGSIRLGN</sequence>
<organism evidence="4 5">
    <name type="scientific">Megalurothrips usitatus</name>
    <name type="common">bean blossom thrips</name>
    <dbReference type="NCBI Taxonomy" id="439358"/>
    <lineage>
        <taxon>Eukaryota</taxon>
        <taxon>Metazoa</taxon>
        <taxon>Ecdysozoa</taxon>
        <taxon>Arthropoda</taxon>
        <taxon>Hexapoda</taxon>
        <taxon>Insecta</taxon>
        <taxon>Pterygota</taxon>
        <taxon>Neoptera</taxon>
        <taxon>Paraneoptera</taxon>
        <taxon>Thysanoptera</taxon>
        <taxon>Terebrantia</taxon>
        <taxon>Thripoidea</taxon>
        <taxon>Thripidae</taxon>
        <taxon>Megalurothrips</taxon>
    </lineage>
</organism>
<gene>
    <name evidence="4" type="ORF">ONE63_001821</name>
</gene>
<evidence type="ECO:0000256" key="1">
    <source>
        <dbReference type="SAM" id="Coils"/>
    </source>
</evidence>
<dbReference type="PROSITE" id="PS50853">
    <property type="entry name" value="FN3"/>
    <property type="match status" value="1"/>
</dbReference>
<feature type="compositionally biased region" description="Low complexity" evidence="2">
    <location>
        <begin position="44"/>
        <end position="62"/>
    </location>
</feature>
<dbReference type="GO" id="GO:0003712">
    <property type="term" value="F:transcription coregulator activity"/>
    <property type="evidence" value="ECO:0007669"/>
    <property type="project" value="TreeGrafter"/>
</dbReference>
<feature type="compositionally biased region" description="Basic and acidic residues" evidence="2">
    <location>
        <begin position="863"/>
        <end position="893"/>
    </location>
</feature>
<evidence type="ECO:0000259" key="3">
    <source>
        <dbReference type="PROSITE" id="PS50853"/>
    </source>
</evidence>